<reference evidence="1" key="1">
    <citation type="submission" date="2017-04" db="EMBL/GenBank/DDBJ databases">
        <title>Unveiling RNA virosphere associated with marine microorganisms.</title>
        <authorList>
            <person name="Urayama S."/>
            <person name="Takaki Y."/>
            <person name="Nishi S."/>
            <person name="Yoshida Y."/>
            <person name="Deguchi S."/>
            <person name="Takai K."/>
            <person name="Nunoura T."/>
        </authorList>
    </citation>
    <scope>NUCLEOTIDE SEQUENCE</scope>
</reference>
<dbReference type="AlphaFoldDB" id="A0A2V0RI86"/>
<organism evidence="1">
    <name type="scientific">viral metagenome</name>
    <dbReference type="NCBI Taxonomy" id="1070528"/>
    <lineage>
        <taxon>unclassified sequences</taxon>
        <taxon>metagenomes</taxon>
        <taxon>organismal metagenomes</taxon>
    </lineage>
</organism>
<dbReference type="EMBL" id="BDQA01000389">
    <property type="protein sequence ID" value="GBH21855.1"/>
    <property type="molecule type" value="Genomic_RNA"/>
</dbReference>
<accession>A0A2V0RI86</accession>
<proteinExistence type="predicted"/>
<evidence type="ECO:0000313" key="1">
    <source>
        <dbReference type="EMBL" id="GBH21855.1"/>
    </source>
</evidence>
<sequence length="481" mass="53720">MFSELSLSVIQRPKRDGFRAAKFAYITNLHDPAARTHETEMDGPQDGEFDPAKIDVLANRMAASTTQVRKHLSMIHQAMLETLSPGETKHIAEAVKNKKRIDLQSLLCTGLARNLSKDGYVLLTDELLLKSAGGVVYTEPIVIQEVDNFTLHVDVPYSGTARILDYATSPDGIPRVTPIVTDMRIHSGSNEVIISSAITRDPYAPFGAVTTALNVHTMGTAFNRLVDILEKAEFATIGDRDRCPFIVESGELGDGTIIIHAFPQIDGSALTNWMEYSTQTMKRMLTSMLNTLSNKMIPQAYTATRLGGQFPIDFYTILGNYVDGMNGIMQPRKTVKASIQLEEILTSYYNCASTGKMNDRMRNTFKTLKTGNTPDNLSYMRQFIESYLTFTILFGVYDDFAKFNANVNGVQDVKRQERCGDVLKEFKVKGEYALDEFRNMASSMLTDLFNAPNRAVHLTKLAEECSKPIAIVNEYLKKPKH</sequence>
<comment type="caution">
    <text evidence="1">The sequence shown here is derived from an EMBL/GenBank/DDBJ whole genome shotgun (WGS) entry which is preliminary data.</text>
</comment>
<name>A0A2V0RI86_9ZZZZ</name>
<protein>
    <submittedName>
        <fullName evidence="1">Uncharacterized protein</fullName>
    </submittedName>
</protein>